<sequence>MSESVPARSLSRRRLLAVGAGVAGGAALWTSGLDSVAHAASRPAAESEPGTWTGGRSANGWPVIDDRARIRASPTAGHVIEGSNASVTVLAGDAAVVLLHVARRFHYEVEELEDGDVVGHSTSRTIAAPYESNYLSGTAIAVRPGEYPAGVGEALFPGQLVTVRDILADCEGVVRWGGKEKTPKAGHFQIDVAPGSEHLREVADKIRQWNRSPGRGAGTD</sequence>
<evidence type="ECO:0000313" key="2">
    <source>
        <dbReference type="Proteomes" id="UP000569329"/>
    </source>
</evidence>
<dbReference type="PROSITE" id="PS51318">
    <property type="entry name" value="TAT"/>
    <property type="match status" value="1"/>
</dbReference>
<dbReference type="Proteomes" id="UP000569329">
    <property type="component" value="Unassembled WGS sequence"/>
</dbReference>
<keyword evidence="2" id="KW-1185">Reference proteome</keyword>
<dbReference type="RefSeq" id="WP_220480706.1">
    <property type="nucleotide sequence ID" value="NZ_JACGWZ010000007.1"/>
</dbReference>
<dbReference type="AlphaFoldDB" id="A0A839E612"/>
<gene>
    <name evidence="1" type="ORF">FHX42_004679</name>
</gene>
<name>A0A839E612_9PSEU</name>
<evidence type="ECO:0000313" key="1">
    <source>
        <dbReference type="EMBL" id="MBA8827295.1"/>
    </source>
</evidence>
<organism evidence="1 2">
    <name type="scientific">Halosaccharopolyspora lacisalsi</name>
    <dbReference type="NCBI Taxonomy" id="1000566"/>
    <lineage>
        <taxon>Bacteria</taxon>
        <taxon>Bacillati</taxon>
        <taxon>Actinomycetota</taxon>
        <taxon>Actinomycetes</taxon>
        <taxon>Pseudonocardiales</taxon>
        <taxon>Pseudonocardiaceae</taxon>
        <taxon>Halosaccharopolyspora</taxon>
    </lineage>
</organism>
<comment type="caution">
    <text evidence="1">The sequence shown here is derived from an EMBL/GenBank/DDBJ whole genome shotgun (WGS) entry which is preliminary data.</text>
</comment>
<proteinExistence type="predicted"/>
<accession>A0A839E612</accession>
<protein>
    <submittedName>
        <fullName evidence="1">Uncharacterized protein</fullName>
    </submittedName>
</protein>
<dbReference type="EMBL" id="JACGWZ010000007">
    <property type="protein sequence ID" value="MBA8827295.1"/>
    <property type="molecule type" value="Genomic_DNA"/>
</dbReference>
<dbReference type="InterPro" id="IPR006311">
    <property type="entry name" value="TAT_signal"/>
</dbReference>
<reference evidence="1 2" key="1">
    <citation type="submission" date="2020-07" db="EMBL/GenBank/DDBJ databases">
        <title>Sequencing the genomes of 1000 actinobacteria strains.</title>
        <authorList>
            <person name="Klenk H.-P."/>
        </authorList>
    </citation>
    <scope>NUCLEOTIDE SEQUENCE [LARGE SCALE GENOMIC DNA]</scope>
    <source>
        <strain evidence="1 2">DSM 45975</strain>
    </source>
</reference>